<reference evidence="4" key="1">
    <citation type="submission" date="2020-10" db="EMBL/GenBank/DDBJ databases">
        <authorList>
            <person name="Gilroy R."/>
        </authorList>
    </citation>
    <scope>NUCLEOTIDE SEQUENCE</scope>
    <source>
        <strain evidence="4">17213</strain>
    </source>
</reference>
<dbReference type="InterPro" id="IPR001650">
    <property type="entry name" value="Helicase_C-like"/>
</dbReference>
<keyword evidence="2" id="KW-0067">ATP-binding</keyword>
<dbReference type="GO" id="GO:0016887">
    <property type="term" value="F:ATP hydrolysis activity"/>
    <property type="evidence" value="ECO:0007669"/>
    <property type="project" value="TreeGrafter"/>
</dbReference>
<dbReference type="Gene3D" id="3.40.50.300">
    <property type="entry name" value="P-loop containing nucleotide triphosphate hydrolases"/>
    <property type="match status" value="2"/>
</dbReference>
<dbReference type="GO" id="GO:0004386">
    <property type="term" value="F:helicase activity"/>
    <property type="evidence" value="ECO:0007669"/>
    <property type="project" value="UniProtKB-KW"/>
</dbReference>
<dbReference type="PANTHER" id="PTHR47962:SF5">
    <property type="entry name" value="ATP-DEPENDENT HELICASE LHR-RELATED"/>
    <property type="match status" value="1"/>
</dbReference>
<organism evidence="4 5">
    <name type="scientific">Candidatus Avisuccinivibrio stercorigallinarum</name>
    <dbReference type="NCBI Taxonomy" id="2840704"/>
    <lineage>
        <taxon>Bacteria</taxon>
        <taxon>Pseudomonadati</taxon>
        <taxon>Pseudomonadota</taxon>
        <taxon>Gammaproteobacteria</taxon>
        <taxon>Aeromonadales</taxon>
        <taxon>Succinivibrionaceae</taxon>
        <taxon>Succinivibrionaceae incertae sedis</taxon>
        <taxon>Candidatus Avisuccinivibrio</taxon>
    </lineage>
</organism>
<dbReference type="SUPFAM" id="SSF52540">
    <property type="entry name" value="P-loop containing nucleoside triphosphate hydrolases"/>
    <property type="match status" value="2"/>
</dbReference>
<protein>
    <submittedName>
        <fullName evidence="4">DEAD/DEAH box helicase</fullName>
    </submittedName>
</protein>
<name>A0A9D9DCY9_9GAMM</name>
<dbReference type="Pfam" id="PF00271">
    <property type="entry name" value="Helicase_C"/>
    <property type="match status" value="1"/>
</dbReference>
<keyword evidence="1" id="KW-0547">Nucleotide-binding</keyword>
<keyword evidence="4" id="KW-0347">Helicase</keyword>
<keyword evidence="4" id="KW-0378">Hydrolase</keyword>
<dbReference type="InterPro" id="IPR027417">
    <property type="entry name" value="P-loop_NTPase"/>
</dbReference>
<dbReference type="SMART" id="SM00487">
    <property type="entry name" value="DEXDc"/>
    <property type="match status" value="1"/>
</dbReference>
<proteinExistence type="predicted"/>
<evidence type="ECO:0000256" key="2">
    <source>
        <dbReference type="ARBA" id="ARBA00022840"/>
    </source>
</evidence>
<sequence>MPQSAFDLLSRELQQWIYQRGWSSLNELQEKAVRPIMEHKDDIVLSAATASGKTEAAFLPAVSYIQQHKAPGLRILYVSPLKALINDQFKRLELMCAKTGVKVTPWHGDVSASRKNRILSRPEGIVLITPESLESLLINNLPLLQESTHLEYIIIDEFHAFMGTQRGCQLISQLHRLDNITKKRIVRIALSGTFSNISSVKDYLRPNTPQVNCRTIKPEGMNQDVLAVQLRGYSEQVEVVQGKTVIHTAWGKVAADIFRLMRGSNNLVFANSRSMTEEIASLLDELSHKQHVPNEFFPHHGSLSKILRETLEHRLQEGRLPTTAICTSTLELGIDIADEESIGQIEPPTSVASLR</sequence>
<dbReference type="InterPro" id="IPR014001">
    <property type="entry name" value="Helicase_ATP-bd"/>
</dbReference>
<evidence type="ECO:0000313" key="5">
    <source>
        <dbReference type="Proteomes" id="UP000823631"/>
    </source>
</evidence>
<dbReference type="PANTHER" id="PTHR47962">
    <property type="entry name" value="ATP-DEPENDENT HELICASE LHR-RELATED-RELATED"/>
    <property type="match status" value="1"/>
</dbReference>
<evidence type="ECO:0000313" key="4">
    <source>
        <dbReference type="EMBL" id="MBO8416773.1"/>
    </source>
</evidence>
<dbReference type="EMBL" id="JADINH010000206">
    <property type="protein sequence ID" value="MBO8416773.1"/>
    <property type="molecule type" value="Genomic_DNA"/>
</dbReference>
<dbReference type="InterPro" id="IPR052511">
    <property type="entry name" value="ATP-dep_Helicase"/>
</dbReference>
<reference evidence="4" key="2">
    <citation type="journal article" date="2021" name="PeerJ">
        <title>Extensive microbial diversity within the chicken gut microbiome revealed by metagenomics and culture.</title>
        <authorList>
            <person name="Gilroy R."/>
            <person name="Ravi A."/>
            <person name="Getino M."/>
            <person name="Pursley I."/>
            <person name="Horton D.L."/>
            <person name="Alikhan N.F."/>
            <person name="Baker D."/>
            <person name="Gharbi K."/>
            <person name="Hall N."/>
            <person name="Watson M."/>
            <person name="Adriaenssens E.M."/>
            <person name="Foster-Nyarko E."/>
            <person name="Jarju S."/>
            <person name="Secka A."/>
            <person name="Antonio M."/>
            <person name="Oren A."/>
            <person name="Chaudhuri R.R."/>
            <person name="La Ragione R."/>
            <person name="Hildebrand F."/>
            <person name="Pallen M.J."/>
        </authorList>
    </citation>
    <scope>NUCLEOTIDE SEQUENCE</scope>
    <source>
        <strain evidence="4">17213</strain>
    </source>
</reference>
<dbReference type="Proteomes" id="UP000823631">
    <property type="component" value="Unassembled WGS sequence"/>
</dbReference>
<comment type="caution">
    <text evidence="4">The sequence shown here is derived from an EMBL/GenBank/DDBJ whole genome shotgun (WGS) entry which is preliminary data.</text>
</comment>
<dbReference type="AlphaFoldDB" id="A0A9D9DCY9"/>
<dbReference type="InterPro" id="IPR011545">
    <property type="entry name" value="DEAD/DEAH_box_helicase_dom"/>
</dbReference>
<feature type="non-terminal residue" evidence="4">
    <location>
        <position position="355"/>
    </location>
</feature>
<dbReference type="Pfam" id="PF00270">
    <property type="entry name" value="DEAD"/>
    <property type="match status" value="1"/>
</dbReference>
<accession>A0A9D9DCY9</accession>
<gene>
    <name evidence="4" type="ORF">IAB19_10370</name>
</gene>
<dbReference type="PROSITE" id="PS51192">
    <property type="entry name" value="HELICASE_ATP_BIND_1"/>
    <property type="match status" value="1"/>
</dbReference>
<evidence type="ECO:0000259" key="3">
    <source>
        <dbReference type="PROSITE" id="PS51192"/>
    </source>
</evidence>
<dbReference type="GO" id="GO:0003677">
    <property type="term" value="F:DNA binding"/>
    <property type="evidence" value="ECO:0007669"/>
    <property type="project" value="TreeGrafter"/>
</dbReference>
<feature type="domain" description="Helicase ATP-binding" evidence="3">
    <location>
        <begin position="34"/>
        <end position="212"/>
    </location>
</feature>
<evidence type="ECO:0000256" key="1">
    <source>
        <dbReference type="ARBA" id="ARBA00022741"/>
    </source>
</evidence>
<dbReference type="GO" id="GO:0005524">
    <property type="term" value="F:ATP binding"/>
    <property type="evidence" value="ECO:0007669"/>
    <property type="project" value="UniProtKB-KW"/>
</dbReference>